<dbReference type="PROSITE" id="PS51758">
    <property type="entry name" value="LETM1_RBD"/>
    <property type="match status" value="1"/>
</dbReference>
<dbReference type="EMBL" id="JH431806">
    <property type="status" value="NOT_ANNOTATED_CDS"/>
    <property type="molecule type" value="Genomic_DNA"/>
</dbReference>
<dbReference type="GO" id="GO:0043022">
    <property type="term" value="F:ribosome binding"/>
    <property type="evidence" value="ECO:0007669"/>
    <property type="project" value="InterPro"/>
</dbReference>
<dbReference type="GO" id="GO:0030003">
    <property type="term" value="P:intracellular monoatomic cation homeostasis"/>
    <property type="evidence" value="ECO:0007669"/>
    <property type="project" value="TreeGrafter"/>
</dbReference>
<dbReference type="InterPro" id="IPR033122">
    <property type="entry name" value="LETM1-like_RBD"/>
</dbReference>
<keyword evidence="4 8" id="KW-1133">Transmembrane helix</keyword>
<evidence type="ECO:0000256" key="1">
    <source>
        <dbReference type="ARBA" id="ARBA00004434"/>
    </source>
</evidence>
<dbReference type="OMA" id="EGGVHNM"/>
<dbReference type="PANTHER" id="PTHR14009:SF13">
    <property type="entry name" value="LETM1 DOMAIN-CONTAINING PROTEIN 1"/>
    <property type="match status" value="1"/>
</dbReference>
<feature type="transmembrane region" description="Helical" evidence="8">
    <location>
        <begin position="45"/>
        <end position="68"/>
    </location>
</feature>
<dbReference type="STRING" id="126957.T1JM96"/>
<keyword evidence="3" id="KW-0999">Mitochondrion inner membrane</keyword>
<evidence type="ECO:0000259" key="9">
    <source>
        <dbReference type="PROSITE" id="PS51758"/>
    </source>
</evidence>
<protein>
    <recommendedName>
        <fullName evidence="9">Letm1 RBD domain-containing protein</fullName>
    </recommendedName>
</protein>
<keyword evidence="5 7" id="KW-0496">Mitochondrion</keyword>
<evidence type="ECO:0000256" key="2">
    <source>
        <dbReference type="ARBA" id="ARBA00022692"/>
    </source>
</evidence>
<dbReference type="Proteomes" id="UP000014500">
    <property type="component" value="Unassembled WGS sequence"/>
</dbReference>
<dbReference type="Pfam" id="PF07766">
    <property type="entry name" value="LETM1_RBD"/>
    <property type="match status" value="1"/>
</dbReference>
<dbReference type="PANTHER" id="PTHR14009">
    <property type="entry name" value="LEUCINE ZIPPER-EF-HAND CONTAINING TRANSMEMBRANE PROTEIN"/>
    <property type="match status" value="1"/>
</dbReference>
<dbReference type="PhylomeDB" id="T1JM96"/>
<evidence type="ECO:0000256" key="3">
    <source>
        <dbReference type="ARBA" id="ARBA00022792"/>
    </source>
</evidence>
<evidence type="ECO:0000256" key="7">
    <source>
        <dbReference type="PROSITE-ProRule" id="PRU01094"/>
    </source>
</evidence>
<dbReference type="EnsemblMetazoa" id="SMAR014976-RA">
    <property type="protein sequence ID" value="SMAR014976-PA"/>
    <property type="gene ID" value="SMAR014976"/>
</dbReference>
<dbReference type="InterPro" id="IPR044202">
    <property type="entry name" value="LETM1/MDM38-like"/>
</dbReference>
<keyword evidence="6 8" id="KW-0472">Membrane</keyword>
<dbReference type="HOGENOM" id="CLU_049801_0_0_1"/>
<evidence type="ECO:0000313" key="10">
    <source>
        <dbReference type="EnsemblMetazoa" id="SMAR014976-PA"/>
    </source>
</evidence>
<evidence type="ECO:0000256" key="4">
    <source>
        <dbReference type="ARBA" id="ARBA00022989"/>
    </source>
</evidence>
<evidence type="ECO:0000256" key="5">
    <source>
        <dbReference type="ARBA" id="ARBA00023128"/>
    </source>
</evidence>
<keyword evidence="11" id="KW-1185">Reference proteome</keyword>
<evidence type="ECO:0000256" key="6">
    <source>
        <dbReference type="ARBA" id="ARBA00023136"/>
    </source>
</evidence>
<dbReference type="GO" id="GO:0005743">
    <property type="term" value="C:mitochondrial inner membrane"/>
    <property type="evidence" value="ECO:0007669"/>
    <property type="project" value="UniProtKB-SubCell"/>
</dbReference>
<reference evidence="11" key="1">
    <citation type="submission" date="2011-05" db="EMBL/GenBank/DDBJ databases">
        <authorList>
            <person name="Richards S.R."/>
            <person name="Qu J."/>
            <person name="Jiang H."/>
            <person name="Jhangiani S.N."/>
            <person name="Agravi P."/>
            <person name="Goodspeed R."/>
            <person name="Gross S."/>
            <person name="Mandapat C."/>
            <person name="Jackson L."/>
            <person name="Mathew T."/>
            <person name="Pu L."/>
            <person name="Thornton R."/>
            <person name="Saada N."/>
            <person name="Wilczek-Boney K.B."/>
            <person name="Lee S."/>
            <person name="Kovar C."/>
            <person name="Wu Y."/>
            <person name="Scherer S.E."/>
            <person name="Worley K.C."/>
            <person name="Muzny D.M."/>
            <person name="Gibbs R."/>
        </authorList>
    </citation>
    <scope>NUCLEOTIDE SEQUENCE</scope>
    <source>
        <strain evidence="11">Brora</strain>
    </source>
</reference>
<sequence length="267" mass="31507">SQNFFKDSREYLRIRKEVNQGTKITDLRSREIEIYYEMPKELIRVLPIIVVATLPFTNYFIFPLIYLFPRQLLSTHFWTMEQKVDFALIYHKKRLSNNQSVFRYLQDSIKDLPNPKILENCQQIFHKIGSGVHPTAEEILLAKEAFGLNPYKLASLSPGHITSLCWMHGLSVVGFRKRRLKNHAEMIQYLDTVLKREDIRKLNADDMRKACFLRGINPISMQRDDIIKYLEQWMKVTDHVNSENISLLLHCPILLAYNQPTNWSLTH</sequence>
<dbReference type="eggNOG" id="KOG4263">
    <property type="taxonomic scope" value="Eukaryota"/>
</dbReference>
<evidence type="ECO:0000313" key="11">
    <source>
        <dbReference type="Proteomes" id="UP000014500"/>
    </source>
</evidence>
<keyword evidence="2 8" id="KW-0812">Transmembrane</keyword>
<comment type="subcellular location">
    <subcellularLocation>
        <location evidence="1">Mitochondrion inner membrane</location>
        <topology evidence="1">Single-pass membrane protein</topology>
    </subcellularLocation>
</comment>
<organism evidence="10 11">
    <name type="scientific">Strigamia maritima</name>
    <name type="common">European centipede</name>
    <name type="synonym">Geophilus maritimus</name>
    <dbReference type="NCBI Taxonomy" id="126957"/>
    <lineage>
        <taxon>Eukaryota</taxon>
        <taxon>Metazoa</taxon>
        <taxon>Ecdysozoa</taxon>
        <taxon>Arthropoda</taxon>
        <taxon>Myriapoda</taxon>
        <taxon>Chilopoda</taxon>
        <taxon>Pleurostigmophora</taxon>
        <taxon>Geophilomorpha</taxon>
        <taxon>Linotaeniidae</taxon>
        <taxon>Strigamia</taxon>
    </lineage>
</organism>
<name>T1JM96_STRMM</name>
<evidence type="ECO:0000256" key="8">
    <source>
        <dbReference type="SAM" id="Phobius"/>
    </source>
</evidence>
<proteinExistence type="predicted"/>
<accession>T1JM96</accession>
<dbReference type="AlphaFoldDB" id="T1JM96"/>
<reference evidence="10" key="2">
    <citation type="submission" date="2015-02" db="UniProtKB">
        <authorList>
            <consortium name="EnsemblMetazoa"/>
        </authorList>
    </citation>
    <scope>IDENTIFICATION</scope>
</reference>
<feature type="domain" description="Letm1 RBD" evidence="9">
    <location>
        <begin position="89"/>
        <end position="267"/>
    </location>
</feature>